<dbReference type="AlphaFoldDB" id="A0A246F8Q6"/>
<dbReference type="PANTHER" id="PTHR45737:SF6">
    <property type="entry name" value="VON WILLEBRAND FACTOR A DOMAIN-CONTAINING PROTEIN 5A"/>
    <property type="match status" value="1"/>
</dbReference>
<proteinExistence type="predicted"/>
<reference evidence="4 5" key="1">
    <citation type="submission" date="2017-06" db="EMBL/GenBank/DDBJ databases">
        <title>Draft genome of Pseudomonas nitroreducens DF05.</title>
        <authorList>
            <person name="Iyer R."/>
        </authorList>
    </citation>
    <scope>NUCLEOTIDE SEQUENCE [LARGE SCALE GENOMIC DNA]</scope>
    <source>
        <strain evidence="4 5">DF05</strain>
    </source>
</reference>
<feature type="chain" id="PRO_5012580169" evidence="1">
    <location>
        <begin position="26"/>
        <end position="663"/>
    </location>
</feature>
<evidence type="ECO:0000313" key="4">
    <source>
        <dbReference type="EMBL" id="OWP48700.1"/>
    </source>
</evidence>
<dbReference type="SMART" id="SM00609">
    <property type="entry name" value="VIT"/>
    <property type="match status" value="1"/>
</dbReference>
<dbReference type="RefSeq" id="WP_088420657.1">
    <property type="nucleotide sequence ID" value="NZ_NJBA01000008.1"/>
</dbReference>
<accession>A0A246F8Q6</accession>
<dbReference type="SMART" id="SM00327">
    <property type="entry name" value="VWA"/>
    <property type="match status" value="1"/>
</dbReference>
<keyword evidence="1" id="KW-0732">Signal</keyword>
<dbReference type="PROSITE" id="PS50234">
    <property type="entry name" value="VWFA"/>
    <property type="match status" value="1"/>
</dbReference>
<dbReference type="InterPro" id="IPR013694">
    <property type="entry name" value="VIT"/>
</dbReference>
<comment type="caution">
    <text evidence="4">The sequence shown here is derived from an EMBL/GenBank/DDBJ whole genome shotgun (WGS) entry which is preliminary data.</text>
</comment>
<dbReference type="Proteomes" id="UP000198145">
    <property type="component" value="Unassembled WGS sequence"/>
</dbReference>
<dbReference type="eggNOG" id="COG2304">
    <property type="taxonomic scope" value="Bacteria"/>
</dbReference>
<dbReference type="NCBIfam" id="TIGR02595">
    <property type="entry name" value="PEP_CTERM"/>
    <property type="match status" value="1"/>
</dbReference>
<dbReference type="InterPro" id="IPR013424">
    <property type="entry name" value="Ice-binding_C"/>
</dbReference>
<dbReference type="InterPro" id="IPR002035">
    <property type="entry name" value="VWF_A"/>
</dbReference>
<dbReference type="PROSITE" id="PS51468">
    <property type="entry name" value="VIT"/>
    <property type="match status" value="1"/>
</dbReference>
<feature type="domain" description="VWFA" evidence="2">
    <location>
        <begin position="308"/>
        <end position="486"/>
    </location>
</feature>
<feature type="domain" description="VIT" evidence="3">
    <location>
        <begin position="38"/>
        <end position="166"/>
    </location>
</feature>
<dbReference type="PANTHER" id="PTHR45737">
    <property type="entry name" value="VON WILLEBRAND FACTOR A DOMAIN-CONTAINING PROTEIN 5A"/>
    <property type="match status" value="1"/>
</dbReference>
<name>A0A246F8Q6_PSENT</name>
<gene>
    <name evidence="4" type="ORF">CEG18_22030</name>
</gene>
<dbReference type="Pfam" id="PF08487">
    <property type="entry name" value="VIT"/>
    <property type="match status" value="1"/>
</dbReference>
<dbReference type="InterPro" id="IPR036465">
    <property type="entry name" value="vWFA_dom_sf"/>
</dbReference>
<evidence type="ECO:0000259" key="3">
    <source>
        <dbReference type="PROSITE" id="PS51468"/>
    </source>
</evidence>
<dbReference type="EMBL" id="NJBA01000008">
    <property type="protein sequence ID" value="OWP48700.1"/>
    <property type="molecule type" value="Genomic_DNA"/>
</dbReference>
<dbReference type="Pfam" id="PF13768">
    <property type="entry name" value="VWA_3"/>
    <property type="match status" value="1"/>
</dbReference>
<dbReference type="Gene3D" id="3.40.50.410">
    <property type="entry name" value="von Willebrand factor, type A domain"/>
    <property type="match status" value="1"/>
</dbReference>
<organism evidence="4 5">
    <name type="scientific">Pseudomonas nitroreducens</name>
    <dbReference type="NCBI Taxonomy" id="46680"/>
    <lineage>
        <taxon>Bacteria</taxon>
        <taxon>Pseudomonadati</taxon>
        <taxon>Pseudomonadota</taxon>
        <taxon>Gammaproteobacteria</taxon>
        <taxon>Pseudomonadales</taxon>
        <taxon>Pseudomonadaceae</taxon>
        <taxon>Pseudomonas</taxon>
    </lineage>
</organism>
<feature type="signal peptide" evidence="1">
    <location>
        <begin position="1"/>
        <end position="25"/>
    </location>
</feature>
<evidence type="ECO:0000256" key="1">
    <source>
        <dbReference type="SAM" id="SignalP"/>
    </source>
</evidence>
<dbReference type="SUPFAM" id="SSF53300">
    <property type="entry name" value="vWA-like"/>
    <property type="match status" value="1"/>
</dbReference>
<evidence type="ECO:0000259" key="2">
    <source>
        <dbReference type="PROSITE" id="PS50234"/>
    </source>
</evidence>
<protein>
    <submittedName>
        <fullName evidence="4">Trypsin</fullName>
    </submittedName>
</protein>
<sequence>MRTPTFLARLCCLLLAMSASLAALAADDRPLNDSSSSPYFFVENADPAVDALPLKATRVDARVLGNIAEVTVTQEYRNQGKTPLEARYVFPASTRAAVHGMTVHLGERVIQAQIREKQKAKAEYQQAKQDGKTAALLEQERENVFQMNVANILPGDVVQVELRYSELLVPTDGKFQFVFPTVVGPRYNGRDESGSGQQQWIESPYLPAGQPSATKFALQVELLAPVQIGEIASPSHRLAIQRDGQRATARIAADEATASDRDFILDYQLGGDAVQSGLLLARGERENFFLAMVAPPRAPDARLIVPRDYVFVVDVSGSMNGFPLDTTKTLLRDLIGRLRPSDTFNLLLFAGDNRKLAERSLAATPENVRLAIDLLDSQVGAGGTELMPALREALAMPTDPERSRSFVVVTDGYVTIESSAYKLVRENLSKANLFAFGIGSAVNRSLIEGLARAGQGEPFVVTDDAQASKAAQRFRRMIDSPLLKGIQARFDGLDVYDVEPLQLPDLFANRPLVLFGKWKGEPRGELRLDAHAADGPFQVRLPISAGNLTDNSGALAHLWARQRLASLMDQEALDGGFEFSSQILDLGLTYQLLTPYTSFIAVDQQVRNPDPQASQTVDQPLPMPQGVSNNAIGSTVPGTPEPGVWGMLLLAALGGWWWRRKAA</sequence>
<evidence type="ECO:0000313" key="5">
    <source>
        <dbReference type="Proteomes" id="UP000198145"/>
    </source>
</evidence>